<dbReference type="CDD" id="cd01949">
    <property type="entry name" value="GGDEF"/>
    <property type="match status" value="1"/>
</dbReference>
<dbReference type="PROSITE" id="PS50887">
    <property type="entry name" value="GGDEF"/>
    <property type="match status" value="1"/>
</dbReference>
<reference evidence="5 6" key="1">
    <citation type="submission" date="2019-07" db="EMBL/GenBank/DDBJ databases">
        <title>Ln-dependent methylotrophs.</title>
        <authorList>
            <person name="Tani A."/>
        </authorList>
    </citation>
    <scope>NUCLEOTIDE SEQUENCE [LARGE SCALE GENOMIC DNA]</scope>
    <source>
        <strain evidence="5 6">SM12</strain>
    </source>
</reference>
<keyword evidence="6" id="KW-1185">Reference proteome</keyword>
<feature type="transmembrane region" description="Helical" evidence="3">
    <location>
        <begin position="62"/>
        <end position="84"/>
    </location>
</feature>
<dbReference type="PANTHER" id="PTHR45138">
    <property type="entry name" value="REGULATORY COMPONENTS OF SENSORY TRANSDUCTION SYSTEM"/>
    <property type="match status" value="1"/>
</dbReference>
<dbReference type="RefSeq" id="WP_142880753.1">
    <property type="nucleotide sequence ID" value="NZ_VJMG01000007.1"/>
</dbReference>
<dbReference type="SMART" id="SM00267">
    <property type="entry name" value="GGDEF"/>
    <property type="match status" value="1"/>
</dbReference>
<evidence type="ECO:0000259" key="4">
    <source>
        <dbReference type="PROSITE" id="PS50887"/>
    </source>
</evidence>
<dbReference type="SUPFAM" id="SSF55073">
    <property type="entry name" value="Nucleotide cyclase"/>
    <property type="match status" value="1"/>
</dbReference>
<comment type="caution">
    <text evidence="5">The sequence shown here is derived from an EMBL/GenBank/DDBJ whole genome shotgun (WGS) entry which is preliminary data.</text>
</comment>
<keyword evidence="3" id="KW-1133">Transmembrane helix</keyword>
<evidence type="ECO:0000256" key="3">
    <source>
        <dbReference type="SAM" id="Phobius"/>
    </source>
</evidence>
<dbReference type="GO" id="GO:0043709">
    <property type="term" value="P:cell adhesion involved in single-species biofilm formation"/>
    <property type="evidence" value="ECO:0007669"/>
    <property type="project" value="TreeGrafter"/>
</dbReference>
<accession>A0A549TGZ3</accession>
<keyword evidence="3" id="KW-0472">Membrane</keyword>
<proteinExistence type="predicted"/>
<feature type="transmembrane region" description="Helical" evidence="3">
    <location>
        <begin position="6"/>
        <end position="29"/>
    </location>
</feature>
<dbReference type="GO" id="GO:0005886">
    <property type="term" value="C:plasma membrane"/>
    <property type="evidence" value="ECO:0007669"/>
    <property type="project" value="TreeGrafter"/>
</dbReference>
<evidence type="ECO:0000256" key="2">
    <source>
        <dbReference type="ARBA" id="ARBA00034247"/>
    </source>
</evidence>
<dbReference type="InterPro" id="IPR029787">
    <property type="entry name" value="Nucleotide_cyclase"/>
</dbReference>
<dbReference type="InterPro" id="IPR000160">
    <property type="entry name" value="GGDEF_dom"/>
</dbReference>
<dbReference type="Gene3D" id="3.30.70.270">
    <property type="match status" value="1"/>
</dbReference>
<feature type="transmembrane region" description="Helical" evidence="3">
    <location>
        <begin position="36"/>
        <end position="56"/>
    </location>
</feature>
<dbReference type="EMBL" id="VJMG01000007">
    <property type="protein sequence ID" value="TRL42112.1"/>
    <property type="molecule type" value="Genomic_DNA"/>
</dbReference>
<dbReference type="NCBIfam" id="TIGR00254">
    <property type="entry name" value="GGDEF"/>
    <property type="match status" value="1"/>
</dbReference>
<name>A0A549TGZ3_9HYPH</name>
<dbReference type="GO" id="GO:1902201">
    <property type="term" value="P:negative regulation of bacterial-type flagellum-dependent cell motility"/>
    <property type="evidence" value="ECO:0007669"/>
    <property type="project" value="TreeGrafter"/>
</dbReference>
<feature type="transmembrane region" description="Helical" evidence="3">
    <location>
        <begin position="191"/>
        <end position="209"/>
    </location>
</feature>
<dbReference type="Pfam" id="PF00990">
    <property type="entry name" value="GGDEF"/>
    <property type="match status" value="1"/>
</dbReference>
<feature type="domain" description="GGDEF" evidence="4">
    <location>
        <begin position="246"/>
        <end position="378"/>
    </location>
</feature>
<dbReference type="GO" id="GO:0052621">
    <property type="term" value="F:diguanylate cyclase activity"/>
    <property type="evidence" value="ECO:0007669"/>
    <property type="project" value="UniProtKB-EC"/>
</dbReference>
<organism evidence="5 6">
    <name type="scientific">Rhizobium straminoryzae</name>
    <dbReference type="NCBI Taxonomy" id="1387186"/>
    <lineage>
        <taxon>Bacteria</taxon>
        <taxon>Pseudomonadati</taxon>
        <taxon>Pseudomonadota</taxon>
        <taxon>Alphaproteobacteria</taxon>
        <taxon>Hyphomicrobiales</taxon>
        <taxon>Rhizobiaceae</taxon>
        <taxon>Rhizobium/Agrobacterium group</taxon>
        <taxon>Rhizobium</taxon>
    </lineage>
</organism>
<dbReference type="InterPro" id="IPR043128">
    <property type="entry name" value="Rev_trsase/Diguanyl_cyclase"/>
</dbReference>
<protein>
    <recommendedName>
        <fullName evidence="1">diguanylate cyclase</fullName>
        <ecNumber evidence="1">2.7.7.65</ecNumber>
    </recommendedName>
</protein>
<evidence type="ECO:0000313" key="6">
    <source>
        <dbReference type="Proteomes" id="UP000316801"/>
    </source>
</evidence>
<feature type="transmembrane region" description="Helical" evidence="3">
    <location>
        <begin position="151"/>
        <end position="171"/>
    </location>
</feature>
<sequence>MMLDYKTLVISLGVSALCLLLTLFGTWFARRGDGFLLSWVIGMAFLVPGIFSYSYYTESPSGALGALCFVLVLIGFAIIYAAAFQFRTGRSPVPHVMSIAPPAVLMTAPFMLIGYDGIGFVALNIFSAFMLFGTAAEYAKARRESPGALTGMAILYGATGLSFVLCALVLIHEGQWVLGHAPTNWAEDINTGLSIAGMTGVGALSLMVHQGRITARHRREAMTDALTGLNNRRALFERHERDTFSHEMAVIVFDIDRFKTVNDQYGHAAGDRVICALADELKDAVGVSTAARLGGEEFAAVLMTAAPGYAEWLAERIRRNFAERDMQAAGLSFRVTVSAGIAYGLAAGRNFDGMLSAADSALYEAKRNGRNRTMVAAPDASPPVATRTTA</sequence>
<dbReference type="AlphaFoldDB" id="A0A549TGZ3"/>
<gene>
    <name evidence="5" type="ORF">FNA46_02435</name>
</gene>
<keyword evidence="3" id="KW-0812">Transmembrane</keyword>
<evidence type="ECO:0000313" key="5">
    <source>
        <dbReference type="EMBL" id="TRL42112.1"/>
    </source>
</evidence>
<dbReference type="EC" id="2.7.7.65" evidence="1"/>
<dbReference type="Proteomes" id="UP000316801">
    <property type="component" value="Unassembled WGS sequence"/>
</dbReference>
<dbReference type="InterPro" id="IPR050469">
    <property type="entry name" value="Diguanylate_Cyclase"/>
</dbReference>
<comment type="catalytic activity">
    <reaction evidence="2">
        <text>2 GTP = 3',3'-c-di-GMP + 2 diphosphate</text>
        <dbReference type="Rhea" id="RHEA:24898"/>
        <dbReference type="ChEBI" id="CHEBI:33019"/>
        <dbReference type="ChEBI" id="CHEBI:37565"/>
        <dbReference type="ChEBI" id="CHEBI:58805"/>
        <dbReference type="EC" id="2.7.7.65"/>
    </reaction>
</comment>
<evidence type="ECO:0000256" key="1">
    <source>
        <dbReference type="ARBA" id="ARBA00012528"/>
    </source>
</evidence>
<dbReference type="PANTHER" id="PTHR45138:SF9">
    <property type="entry name" value="DIGUANYLATE CYCLASE DGCM-RELATED"/>
    <property type="match status" value="1"/>
</dbReference>
<dbReference type="FunFam" id="3.30.70.270:FF:000001">
    <property type="entry name" value="Diguanylate cyclase domain protein"/>
    <property type="match status" value="1"/>
</dbReference>